<evidence type="ECO:0000256" key="2">
    <source>
        <dbReference type="ARBA" id="ARBA00022737"/>
    </source>
</evidence>
<dbReference type="Proteomes" id="UP000549394">
    <property type="component" value="Unassembled WGS sequence"/>
</dbReference>
<dbReference type="OrthoDB" id="5578278at2759"/>
<dbReference type="InterPro" id="IPR015943">
    <property type="entry name" value="WD40/YVTN_repeat-like_dom_sf"/>
</dbReference>
<dbReference type="Gene3D" id="2.130.10.10">
    <property type="entry name" value="YVTN repeat-like/Quinoprotein amine dehydrogenase"/>
    <property type="match status" value="1"/>
</dbReference>
<dbReference type="InterPro" id="IPR051570">
    <property type="entry name" value="TBC1_cilium_biogenesis"/>
</dbReference>
<dbReference type="SMART" id="SM00320">
    <property type="entry name" value="WD40"/>
    <property type="match status" value="3"/>
</dbReference>
<proteinExistence type="predicted"/>
<feature type="region of interest" description="Disordered" evidence="4">
    <location>
        <begin position="812"/>
        <end position="833"/>
    </location>
</feature>
<evidence type="ECO:0000313" key="6">
    <source>
        <dbReference type="Proteomes" id="UP000549394"/>
    </source>
</evidence>
<keyword evidence="6" id="KW-1185">Reference proteome</keyword>
<feature type="coiled-coil region" evidence="3">
    <location>
        <begin position="602"/>
        <end position="697"/>
    </location>
</feature>
<protein>
    <submittedName>
        <fullName evidence="5">DgyrCDS6328</fullName>
    </submittedName>
</protein>
<dbReference type="InterPro" id="IPR001680">
    <property type="entry name" value="WD40_rpt"/>
</dbReference>
<dbReference type="GO" id="GO:0036064">
    <property type="term" value="C:ciliary basal body"/>
    <property type="evidence" value="ECO:0007669"/>
    <property type="project" value="TreeGrafter"/>
</dbReference>
<evidence type="ECO:0000313" key="5">
    <source>
        <dbReference type="EMBL" id="CAD5117568.1"/>
    </source>
</evidence>
<dbReference type="AlphaFoldDB" id="A0A7I8VMR9"/>
<dbReference type="PANTHER" id="PTHR19853:SF1">
    <property type="entry name" value="TBC1 DOMAIN FAMILY MEMBER 31"/>
    <property type="match status" value="1"/>
</dbReference>
<evidence type="ECO:0000256" key="3">
    <source>
        <dbReference type="SAM" id="Coils"/>
    </source>
</evidence>
<feature type="coiled-coil region" evidence="3">
    <location>
        <begin position="731"/>
        <end position="801"/>
    </location>
</feature>
<dbReference type="InterPro" id="IPR036322">
    <property type="entry name" value="WD40_repeat_dom_sf"/>
</dbReference>
<keyword evidence="2" id="KW-0677">Repeat</keyword>
<evidence type="ECO:0000256" key="4">
    <source>
        <dbReference type="SAM" id="MobiDB-lite"/>
    </source>
</evidence>
<organism evidence="5 6">
    <name type="scientific">Dimorphilus gyrociliatus</name>
    <dbReference type="NCBI Taxonomy" id="2664684"/>
    <lineage>
        <taxon>Eukaryota</taxon>
        <taxon>Metazoa</taxon>
        <taxon>Spiralia</taxon>
        <taxon>Lophotrochozoa</taxon>
        <taxon>Annelida</taxon>
        <taxon>Polychaeta</taxon>
        <taxon>Polychaeta incertae sedis</taxon>
        <taxon>Dinophilidae</taxon>
        <taxon>Dimorphilus</taxon>
    </lineage>
</organism>
<dbReference type="SUPFAM" id="SSF50978">
    <property type="entry name" value="WD40 repeat-like"/>
    <property type="match status" value="1"/>
</dbReference>
<accession>A0A7I8VMR9</accession>
<gene>
    <name evidence="5" type="ORF">DGYR_LOCUS6086</name>
</gene>
<dbReference type="Pfam" id="PF00400">
    <property type="entry name" value="WD40"/>
    <property type="match status" value="1"/>
</dbReference>
<evidence type="ECO:0000256" key="1">
    <source>
        <dbReference type="ARBA" id="ARBA00022574"/>
    </source>
</evidence>
<name>A0A7I8VMR9_9ANNE</name>
<keyword evidence="3" id="KW-0175">Coiled coil</keyword>
<reference evidence="5 6" key="1">
    <citation type="submission" date="2020-08" db="EMBL/GenBank/DDBJ databases">
        <authorList>
            <person name="Hejnol A."/>
        </authorList>
    </citation>
    <scope>NUCLEOTIDE SEQUENCE [LARGE SCALE GENOMIC DNA]</scope>
</reference>
<dbReference type="GO" id="GO:0060271">
    <property type="term" value="P:cilium assembly"/>
    <property type="evidence" value="ECO:0007669"/>
    <property type="project" value="TreeGrafter"/>
</dbReference>
<comment type="caution">
    <text evidence="5">The sequence shown here is derived from an EMBL/GenBank/DDBJ whole genome shotgun (WGS) entry which is preliminary data.</text>
</comment>
<keyword evidence="1" id="KW-0853">WD repeat</keyword>
<dbReference type="EMBL" id="CAJFCJ010000007">
    <property type="protein sequence ID" value="CAD5117568.1"/>
    <property type="molecule type" value="Genomic_DNA"/>
</dbReference>
<sequence>MEILELNRKNNGVMWHRKAIPTKDEGLVLTVTSYQEASKEESKRPIRLQCIAFHAIVDEFLASDHQGNIYHFDIYRNRYKLLKKCGKPCTAIAYCLHRKSEYLVALSDSSLNCFDAGTSELIAVMKAHESPVTSISVHSSGRYAITSASDTAHLWDLNTFERVKKLNIKEDIGLSQAFFIPTSNLIITCFKDDSIFAWETSTLICKYHLHKPDNVKSPIFKTFAVSRDGRYLTAGGRSKYLYLWNLESQNLMPLIELPKKITSVKRLQYLPNNFEFDVDNIVGILSSDGIMRFVNLSSCKHLFDIGTPERKLEKVEAPPPVVKILDKDKNRNSNASKVNKEELEGDKSDGLSILRLKRILQHYGEYPAKYRVFIWRQLLKLPENHEAYSSLITKGIHPSYNNLHEKIPLKSRKLLRILQKLLCALANWSPIFGETDYLPTLVFPFVKLFQNNQLFLFEIVATVLIPAYCTISRSALLKITEFEDFEFFFHNRNAISISSLIKEVYRLMDITPDDVHPKAFVEEFEPLLQIQYPVFNKYPKFIVDYQAKERERILSEEKEIARQRKAAFSLRNQVEKQRVEHESWLRQQQHLFEAEEKRRSLLNTEEKKLAEQRTRLAALQREIKMSEMAALDATRRKALALQQQEKEAQIARLDDELRRTALRRETETVAACDEAEIKRLELELQRATLEHDLYRQSSRFDQDFREAEEAAKRLGDVRSEALADGFEYLTIDKQEQQRDLANAQLKKGNEDRRNKINNVMNAFNDHEITQATKVAKLKETNERLEKQVTELSKKLQMQNRTNYALERAIRERVVDENPQDDTADEDETSKWGTQYSQSIGIRQEPLNAESDKPLVGHVTKLPAHRKYLNDSDCENNSVQFSVSSSREGREQLEENEREMMTQVRNLRLRLLEECSKKPPTQVDVGAY</sequence>
<feature type="compositionally biased region" description="Acidic residues" evidence="4">
    <location>
        <begin position="817"/>
        <end position="827"/>
    </location>
</feature>
<dbReference type="PANTHER" id="PTHR19853">
    <property type="entry name" value="WD REPEAT CONTAINING PROTEIN 3 WDR3"/>
    <property type="match status" value="1"/>
</dbReference>